<dbReference type="EMBL" id="BMAO01017865">
    <property type="protein sequence ID" value="GFR18975.1"/>
    <property type="molecule type" value="Genomic_DNA"/>
</dbReference>
<accession>A0A8X6J3W7</accession>
<evidence type="ECO:0000313" key="1">
    <source>
        <dbReference type="EMBL" id="GFR18975.1"/>
    </source>
</evidence>
<reference evidence="1" key="1">
    <citation type="submission" date="2020-07" db="EMBL/GenBank/DDBJ databases">
        <title>Multicomponent nature underlies the extraordinary mechanical properties of spider dragline silk.</title>
        <authorList>
            <person name="Kono N."/>
            <person name="Nakamura H."/>
            <person name="Mori M."/>
            <person name="Yoshida Y."/>
            <person name="Ohtoshi R."/>
            <person name="Malay A.D."/>
            <person name="Moran D.A.P."/>
            <person name="Tomita M."/>
            <person name="Numata K."/>
            <person name="Arakawa K."/>
        </authorList>
    </citation>
    <scope>NUCLEOTIDE SEQUENCE</scope>
</reference>
<name>A0A8X6J3W7_TRICU</name>
<gene>
    <name evidence="1" type="ORF">TNCT_42281</name>
</gene>
<dbReference type="OrthoDB" id="10288087at2759"/>
<protein>
    <submittedName>
        <fullName evidence="1">Uncharacterized protein</fullName>
    </submittedName>
</protein>
<dbReference type="AlphaFoldDB" id="A0A8X6J3W7"/>
<dbReference type="Proteomes" id="UP000887116">
    <property type="component" value="Unassembled WGS sequence"/>
</dbReference>
<comment type="caution">
    <text evidence="1">The sequence shown here is derived from an EMBL/GenBank/DDBJ whole genome shotgun (WGS) entry which is preliminary data.</text>
</comment>
<organism evidence="1 2">
    <name type="scientific">Trichonephila clavata</name>
    <name type="common">Joro spider</name>
    <name type="synonym">Nephila clavata</name>
    <dbReference type="NCBI Taxonomy" id="2740835"/>
    <lineage>
        <taxon>Eukaryota</taxon>
        <taxon>Metazoa</taxon>
        <taxon>Ecdysozoa</taxon>
        <taxon>Arthropoda</taxon>
        <taxon>Chelicerata</taxon>
        <taxon>Arachnida</taxon>
        <taxon>Araneae</taxon>
        <taxon>Araneomorphae</taxon>
        <taxon>Entelegynae</taxon>
        <taxon>Araneoidea</taxon>
        <taxon>Nephilidae</taxon>
        <taxon>Trichonephila</taxon>
    </lineage>
</organism>
<sequence length="118" mass="13448">MQLLRGIVLNGSSPPVAIMTNKVQAHETVISLYSNQRIVFPPFLAYSSKETPERVANEEVLTRLDRPGDLKCTLWGNPGNYLSCFTAFPASYDPERMRGSRDARDSLPWKKFLWKVPY</sequence>
<keyword evidence="2" id="KW-1185">Reference proteome</keyword>
<evidence type="ECO:0000313" key="2">
    <source>
        <dbReference type="Proteomes" id="UP000887116"/>
    </source>
</evidence>
<proteinExistence type="predicted"/>